<keyword evidence="1" id="KW-1133">Transmembrane helix</keyword>
<feature type="transmembrane region" description="Helical" evidence="1">
    <location>
        <begin position="319"/>
        <end position="343"/>
    </location>
</feature>
<feature type="transmembrane region" description="Helical" evidence="1">
    <location>
        <begin position="267"/>
        <end position="289"/>
    </location>
</feature>
<dbReference type="EMBL" id="BONY01000074">
    <property type="protein sequence ID" value="GIH09699.1"/>
    <property type="molecule type" value="Genomic_DNA"/>
</dbReference>
<feature type="transmembrane region" description="Helical" evidence="1">
    <location>
        <begin position="238"/>
        <end position="261"/>
    </location>
</feature>
<feature type="transmembrane region" description="Helical" evidence="1">
    <location>
        <begin position="142"/>
        <end position="162"/>
    </location>
</feature>
<feature type="transmembrane region" description="Helical" evidence="1">
    <location>
        <begin position="174"/>
        <end position="193"/>
    </location>
</feature>
<feature type="transmembrane region" description="Helical" evidence="1">
    <location>
        <begin position="27"/>
        <end position="46"/>
    </location>
</feature>
<name>A0A8J3VJR9_9ACTN</name>
<organism evidence="2 3">
    <name type="scientific">Rhizocola hellebori</name>
    <dbReference type="NCBI Taxonomy" id="1392758"/>
    <lineage>
        <taxon>Bacteria</taxon>
        <taxon>Bacillati</taxon>
        <taxon>Actinomycetota</taxon>
        <taxon>Actinomycetes</taxon>
        <taxon>Micromonosporales</taxon>
        <taxon>Micromonosporaceae</taxon>
        <taxon>Rhizocola</taxon>
    </lineage>
</organism>
<evidence type="ECO:0000256" key="1">
    <source>
        <dbReference type="SAM" id="Phobius"/>
    </source>
</evidence>
<feature type="transmembrane region" description="Helical" evidence="1">
    <location>
        <begin position="382"/>
        <end position="401"/>
    </location>
</feature>
<feature type="transmembrane region" description="Helical" evidence="1">
    <location>
        <begin position="213"/>
        <end position="231"/>
    </location>
</feature>
<keyword evidence="3" id="KW-1185">Reference proteome</keyword>
<keyword evidence="1" id="KW-0472">Membrane</keyword>
<feature type="transmembrane region" description="Helical" evidence="1">
    <location>
        <begin position="53"/>
        <end position="72"/>
    </location>
</feature>
<evidence type="ECO:0000313" key="3">
    <source>
        <dbReference type="Proteomes" id="UP000612899"/>
    </source>
</evidence>
<feature type="transmembrane region" description="Helical" evidence="1">
    <location>
        <begin position="110"/>
        <end position="130"/>
    </location>
</feature>
<proteinExistence type="predicted"/>
<evidence type="ECO:0000313" key="2">
    <source>
        <dbReference type="EMBL" id="GIH09699.1"/>
    </source>
</evidence>
<evidence type="ECO:0008006" key="4">
    <source>
        <dbReference type="Google" id="ProtNLM"/>
    </source>
</evidence>
<dbReference type="Proteomes" id="UP000612899">
    <property type="component" value="Unassembled WGS sequence"/>
</dbReference>
<reference evidence="2" key="1">
    <citation type="submission" date="2021-01" db="EMBL/GenBank/DDBJ databases">
        <title>Whole genome shotgun sequence of Rhizocola hellebori NBRC 109834.</title>
        <authorList>
            <person name="Komaki H."/>
            <person name="Tamura T."/>
        </authorList>
    </citation>
    <scope>NUCLEOTIDE SEQUENCE</scope>
    <source>
        <strain evidence="2">NBRC 109834</strain>
    </source>
</reference>
<accession>A0A8J3VJR9</accession>
<feature type="transmembrane region" description="Helical" evidence="1">
    <location>
        <begin position="84"/>
        <end position="103"/>
    </location>
</feature>
<dbReference type="AlphaFoldDB" id="A0A8J3VJR9"/>
<sequence>MAALTAERLFGYAPMFLGESLTSVQRHLSAILALAAVMTIAAVFAFRSLRRAGGWLVPLAGLAVVLGCIWLFTYQPELAETGQVPLTIGYGIALGGVLAAAAAGGSRERVAVAIGVAFGLATGAASIRLITPEVRLGSNLPLYATLPVALVAAWVVVAASLSPRPAEPSAQRRGLLMPMILAAALYVIVLVGNPLRPSIVDGFSSRRGLSAEYSAVGLALLVALILVWYGYRVGKAQLARWLLVCLALAGPATLSVIGFQYGRYGTGMAMVAVAAVAATAGGLLAHYVVSDLPWELIGIGAAALGMVLSSVAQRSGPPSAALTVLLIAGGVAFAFGSGLVSLLGTIAEPMTALSLGLVTLILAADAMRPATMIALQPIDSDAPRLSVSVVSALAALGIVALRPR</sequence>
<gene>
    <name evidence="2" type="ORF">Rhe02_77660</name>
</gene>
<keyword evidence="1" id="KW-0812">Transmembrane</keyword>
<comment type="caution">
    <text evidence="2">The sequence shown here is derived from an EMBL/GenBank/DDBJ whole genome shotgun (WGS) entry which is preliminary data.</text>
</comment>
<feature type="transmembrane region" description="Helical" evidence="1">
    <location>
        <begin position="296"/>
        <end position="313"/>
    </location>
</feature>
<protein>
    <recommendedName>
        <fullName evidence="4">DUF2339 domain-containing protein</fullName>
    </recommendedName>
</protein>
<feature type="transmembrane region" description="Helical" evidence="1">
    <location>
        <begin position="350"/>
        <end position="370"/>
    </location>
</feature>